<comment type="caution">
    <text evidence="1">The sequence shown here is derived from an EMBL/GenBank/DDBJ whole genome shotgun (WGS) entry which is preliminary data.</text>
</comment>
<evidence type="ECO:0000313" key="2">
    <source>
        <dbReference type="Proteomes" id="UP001432322"/>
    </source>
</evidence>
<dbReference type="AlphaFoldDB" id="A0AAV5URT3"/>
<protein>
    <submittedName>
        <fullName evidence="1">Uncharacterized protein</fullName>
    </submittedName>
</protein>
<accession>A0AAV5URT3</accession>
<keyword evidence="2" id="KW-1185">Reference proteome</keyword>
<dbReference type="Proteomes" id="UP001432322">
    <property type="component" value="Unassembled WGS sequence"/>
</dbReference>
<gene>
    <name evidence="1" type="ORF">PFISCL1PPCAC_1126</name>
</gene>
<reference evidence="1" key="1">
    <citation type="submission" date="2023-10" db="EMBL/GenBank/DDBJ databases">
        <title>Genome assembly of Pristionchus species.</title>
        <authorList>
            <person name="Yoshida K."/>
            <person name="Sommer R.J."/>
        </authorList>
    </citation>
    <scope>NUCLEOTIDE SEQUENCE</scope>
    <source>
        <strain evidence="1">RS5133</strain>
    </source>
</reference>
<proteinExistence type="predicted"/>
<dbReference type="EMBL" id="BTSY01000001">
    <property type="protein sequence ID" value="GMT09829.1"/>
    <property type="molecule type" value="Genomic_DNA"/>
</dbReference>
<evidence type="ECO:0000313" key="1">
    <source>
        <dbReference type="EMBL" id="GMT09829.1"/>
    </source>
</evidence>
<organism evidence="1 2">
    <name type="scientific">Pristionchus fissidentatus</name>
    <dbReference type="NCBI Taxonomy" id="1538716"/>
    <lineage>
        <taxon>Eukaryota</taxon>
        <taxon>Metazoa</taxon>
        <taxon>Ecdysozoa</taxon>
        <taxon>Nematoda</taxon>
        <taxon>Chromadorea</taxon>
        <taxon>Rhabditida</taxon>
        <taxon>Rhabditina</taxon>
        <taxon>Diplogasteromorpha</taxon>
        <taxon>Diplogasteroidea</taxon>
        <taxon>Neodiplogasteridae</taxon>
        <taxon>Pristionchus</taxon>
    </lineage>
</organism>
<feature type="non-terminal residue" evidence="1">
    <location>
        <position position="105"/>
    </location>
</feature>
<name>A0AAV5URT3_9BILA</name>
<sequence>MMSFTLSGHLNLPCYSISTRIIGVHLNYTIIECKDPEGHFDLLILFPFLLLLPPSHSCSSILVSNVTEVSFISGHDDEYEPFKGNKIRPTCYNHRCLYNQNGAFK</sequence>